<dbReference type="Pfam" id="PF00459">
    <property type="entry name" value="Inositol_P"/>
    <property type="match status" value="2"/>
</dbReference>
<dbReference type="Gene3D" id="3.30.540.10">
    <property type="entry name" value="Fructose-1,6-Bisphosphatase, subunit A, domain 1"/>
    <property type="match status" value="1"/>
</dbReference>
<dbReference type="GO" id="GO:0008934">
    <property type="term" value="F:inositol monophosphate 1-phosphatase activity"/>
    <property type="evidence" value="ECO:0007669"/>
    <property type="project" value="TreeGrafter"/>
</dbReference>
<dbReference type="InterPro" id="IPR000760">
    <property type="entry name" value="Inositol_monophosphatase-like"/>
</dbReference>
<gene>
    <name evidence="5" type="ORF">LdCL_150014900</name>
</gene>
<evidence type="ECO:0000313" key="5">
    <source>
        <dbReference type="EMBL" id="AYU77508.1"/>
    </source>
</evidence>
<evidence type="ECO:0000256" key="4">
    <source>
        <dbReference type="PIRSR" id="PIRSR600760-2"/>
    </source>
</evidence>
<keyword evidence="2 4" id="KW-0479">Metal-binding</keyword>
<reference evidence="5 6" key="1">
    <citation type="journal article" date="2018" name="Sci. Rep.">
        <title>A complete Leishmania donovani reference genome identifies novel genetic variations associated with virulence.</title>
        <authorList>
            <person name="Lypaczewski P."/>
            <person name="Hoshizaki J."/>
            <person name="Zhang W.-W."/>
            <person name="McCall L.-I."/>
            <person name="Torcivia-Rodriguez J."/>
            <person name="Simonyan V."/>
            <person name="Kaur A."/>
            <person name="Dewar K."/>
            <person name="Matlashewski G."/>
        </authorList>
    </citation>
    <scope>NUCLEOTIDE SEQUENCE [LARGE SCALE GENOMIC DNA]</scope>
    <source>
        <strain evidence="5 6">LdCL</strain>
    </source>
</reference>
<dbReference type="Proteomes" id="UP000274082">
    <property type="component" value="Chromosome 15"/>
</dbReference>
<evidence type="ECO:0000256" key="2">
    <source>
        <dbReference type="ARBA" id="ARBA00022723"/>
    </source>
</evidence>
<dbReference type="Gene3D" id="3.40.190.80">
    <property type="match status" value="1"/>
</dbReference>
<accession>A0A3Q8IA90</accession>
<feature type="binding site" evidence="4">
    <location>
        <position position="137"/>
    </location>
    <ligand>
        <name>Mg(2+)</name>
        <dbReference type="ChEBI" id="CHEBI:18420"/>
        <label>1</label>
        <note>catalytic</note>
    </ligand>
</feature>
<dbReference type="AlphaFoldDB" id="A0A3Q8IA90"/>
<feature type="binding site" evidence="4">
    <location>
        <position position="120"/>
    </location>
    <ligand>
        <name>Mg(2+)</name>
        <dbReference type="ChEBI" id="CHEBI:18420"/>
        <label>1</label>
        <note>catalytic</note>
    </ligand>
</feature>
<feature type="binding site" evidence="4">
    <location>
        <position position="140"/>
    </location>
    <ligand>
        <name>Mg(2+)</name>
        <dbReference type="ChEBI" id="CHEBI:18420"/>
        <label>1</label>
        <note>catalytic</note>
    </ligand>
</feature>
<proteinExistence type="inferred from homology"/>
<comment type="cofactor">
    <cofactor evidence="4">
        <name>Mg(2+)</name>
        <dbReference type="ChEBI" id="CHEBI:18420"/>
    </cofactor>
</comment>
<dbReference type="GO" id="GO:0006020">
    <property type="term" value="P:inositol metabolic process"/>
    <property type="evidence" value="ECO:0007669"/>
    <property type="project" value="TreeGrafter"/>
</dbReference>
<dbReference type="PANTHER" id="PTHR20854">
    <property type="entry name" value="INOSITOL MONOPHOSPHATASE"/>
    <property type="match status" value="1"/>
</dbReference>
<sequence length="473" mass="49741">MSISVMSTPVPASSSADTGEMSLIEALGVAIEAADKGSRIIWQCVEKRRLAMAAAATFHTTSALAAGGAASVECENKTSATNLVTQHSKQCRETIIRILRQYSEEVQREKPHLRFAFLTEELNPGTPLSDDYTWVVDPIDGAASFVHGLPDCCISIGLTYRKQPVLAVVFTPFISSGVRLTVAAAAVLNVAQQQQQQQYQHQQQQLVMSPTLSVTAPAISGTMCGSVAAAPLTPMDVSKTKMLGEHGTAAAPTTALPPTPPTPPFPSLRAAAAATAAASASPHSVPIITHTTPSVVPECNGELFTAIKGFGAFVNGRQVRVNAKVVPATSVVVFNHPCGVMLSTAEAASPDGAAIRRRKCDAAIDCSMAMREELLRLPVAALRCYGSCAATLAQVAAGRVDAYLEPAGKAWDVCAGSLLVTEAGGVVCNMLGRPLDMAHDTTIVAAATQEMADLMTEKCVRHGFGQYWLVEKE</sequence>
<feature type="binding site" evidence="4">
    <location>
        <position position="139"/>
    </location>
    <ligand>
        <name>Mg(2+)</name>
        <dbReference type="ChEBI" id="CHEBI:18420"/>
        <label>1</label>
        <note>catalytic</note>
    </ligand>
</feature>
<dbReference type="VEuPathDB" id="TriTrypDB:LdBPK_150940.1"/>
<organism evidence="5 6">
    <name type="scientific">Leishmania donovani</name>
    <dbReference type="NCBI Taxonomy" id="5661"/>
    <lineage>
        <taxon>Eukaryota</taxon>
        <taxon>Discoba</taxon>
        <taxon>Euglenozoa</taxon>
        <taxon>Kinetoplastea</taxon>
        <taxon>Metakinetoplastina</taxon>
        <taxon>Trypanosomatida</taxon>
        <taxon>Trypanosomatidae</taxon>
        <taxon>Leishmaniinae</taxon>
        <taxon>Leishmania</taxon>
    </lineage>
</organism>
<dbReference type="SUPFAM" id="SSF56655">
    <property type="entry name" value="Carbohydrate phosphatase"/>
    <property type="match status" value="2"/>
</dbReference>
<dbReference type="GO" id="GO:0046854">
    <property type="term" value="P:phosphatidylinositol phosphate biosynthetic process"/>
    <property type="evidence" value="ECO:0007669"/>
    <property type="project" value="InterPro"/>
</dbReference>
<evidence type="ECO:0000256" key="3">
    <source>
        <dbReference type="ARBA" id="ARBA00022842"/>
    </source>
</evidence>
<evidence type="ECO:0000313" key="6">
    <source>
        <dbReference type="Proteomes" id="UP000274082"/>
    </source>
</evidence>
<dbReference type="GO" id="GO:0007165">
    <property type="term" value="P:signal transduction"/>
    <property type="evidence" value="ECO:0007669"/>
    <property type="project" value="TreeGrafter"/>
</dbReference>
<dbReference type="EC" id="3.1.3.25" evidence="5"/>
<evidence type="ECO:0000256" key="1">
    <source>
        <dbReference type="ARBA" id="ARBA00009759"/>
    </source>
</evidence>
<dbReference type="InterPro" id="IPR020550">
    <property type="entry name" value="Inositol_monophosphatase_CS"/>
</dbReference>
<dbReference type="VEuPathDB" id="TriTrypDB:LDHU3_15.1220"/>
<dbReference type="PROSITE" id="PS00630">
    <property type="entry name" value="IMP_2"/>
    <property type="match status" value="1"/>
</dbReference>
<dbReference type="PANTHER" id="PTHR20854:SF4">
    <property type="entry name" value="INOSITOL-1-MONOPHOSPHATASE-RELATED"/>
    <property type="match status" value="1"/>
</dbReference>
<keyword evidence="5" id="KW-0378">Hydrolase</keyword>
<keyword evidence="6" id="KW-1185">Reference proteome</keyword>
<comment type="similarity">
    <text evidence="1">Belongs to the inositol monophosphatase superfamily.</text>
</comment>
<dbReference type="GO" id="GO:0046872">
    <property type="term" value="F:metal ion binding"/>
    <property type="evidence" value="ECO:0007669"/>
    <property type="project" value="UniProtKB-KW"/>
</dbReference>
<dbReference type="VEuPathDB" id="TriTrypDB:LdCL_150014900"/>
<dbReference type="PRINTS" id="PR00377">
    <property type="entry name" value="IMPHPHTASES"/>
</dbReference>
<dbReference type="EMBL" id="CP029514">
    <property type="protein sequence ID" value="AYU77508.1"/>
    <property type="molecule type" value="Genomic_DNA"/>
</dbReference>
<feature type="binding site" evidence="4">
    <location>
        <position position="412"/>
    </location>
    <ligand>
        <name>Mg(2+)</name>
        <dbReference type="ChEBI" id="CHEBI:18420"/>
        <label>1</label>
        <note>catalytic</note>
    </ligand>
</feature>
<keyword evidence="3 4" id="KW-0460">Magnesium</keyword>
<name>A0A3Q8IA90_LEIDO</name>
<dbReference type="FunFam" id="3.30.540.10:FF:000033">
    <property type="entry name" value="Inositol-1-monophosphatase"/>
    <property type="match status" value="1"/>
</dbReference>
<protein>
    <submittedName>
        <fullName evidence="5">Myo-inositol-1 phosphatase, putative</fullName>
        <ecNumber evidence="5">3.1.3.25</ecNumber>
    </submittedName>
</protein>
<dbReference type="OrthoDB" id="10254945at2759"/>